<dbReference type="InterPro" id="IPR013783">
    <property type="entry name" value="Ig-like_fold"/>
</dbReference>
<dbReference type="EMBL" id="IACF01003581">
    <property type="protein sequence ID" value="LAB69193.1"/>
    <property type="molecule type" value="mRNA"/>
</dbReference>
<dbReference type="InterPro" id="IPR036273">
    <property type="entry name" value="CRAL/TRIO_N_dom_sf"/>
</dbReference>
<evidence type="ECO:0000259" key="4">
    <source>
        <dbReference type="PROSITE" id="PS50202"/>
    </source>
</evidence>
<dbReference type="GO" id="GO:0012505">
    <property type="term" value="C:endomembrane system"/>
    <property type="evidence" value="ECO:0007669"/>
    <property type="project" value="TreeGrafter"/>
</dbReference>
<dbReference type="CDD" id="cd00170">
    <property type="entry name" value="SEC14"/>
    <property type="match status" value="1"/>
</dbReference>
<sequence>MKSPEQGAYPDPPEPSKEEISTLRSSAKEKFEELGLSTFDSRDVARLNTDDGYVRRFLMHVDNDQTQALTMVVDTFKWRKENAVNDITSETVNQNLFELGNLFVHNYDSDGCRMLIFIVSKHVKGVTNMDDLKEFLIFWMERLEREEYGKFITVFFDMTKTGMKNMDMEFIQYLINLFKSYYPWILNNIIVYDMPWILNAMWKIISTWLPPKSLAKIKFLKPATLTTHVTLDQSLVSWGGTDDYTFVFEPEQQRPLPWSTAGEQEAKKQVTFSDSTVTGVPALRTSGITLITAQQKGAAVQVQLSPSEELLFNCDKAGATATITITNTNTQPIFFKVKTTSPEKFRVRPSVGALNSGGSATVTVGLGEQGTISHSLLVREKFLVMTIAATSDTVNPQDITAAFKAAPKESVSEVRLRVGVSSSANAQNGITPQHSPTETKMLAKLDDLVRIQRSLLDQQHSTRRLLYVTVLLLFLLVVFMLVTYNGVLHSTSSTLPSQSIGYNAHDSQLYTQEL</sequence>
<keyword evidence="2" id="KW-0472">Membrane</keyword>
<dbReference type="InterPro" id="IPR053012">
    <property type="entry name" value="ER-organelle_contact"/>
</dbReference>
<dbReference type="SMART" id="SM00516">
    <property type="entry name" value="SEC14"/>
    <property type="match status" value="1"/>
</dbReference>
<accession>A0A2P2I585</accession>
<evidence type="ECO:0000313" key="5">
    <source>
        <dbReference type="EMBL" id="LAB69193.1"/>
    </source>
</evidence>
<feature type="transmembrane region" description="Helical" evidence="2">
    <location>
        <begin position="465"/>
        <end position="487"/>
    </location>
</feature>
<dbReference type="SUPFAM" id="SSF46938">
    <property type="entry name" value="CRAL/TRIO N-terminal domain"/>
    <property type="match status" value="1"/>
</dbReference>
<dbReference type="InterPro" id="IPR036865">
    <property type="entry name" value="CRAL-TRIO_dom_sf"/>
</dbReference>
<evidence type="ECO:0000256" key="1">
    <source>
        <dbReference type="SAM" id="MobiDB-lite"/>
    </source>
</evidence>
<dbReference type="GO" id="GO:0140284">
    <property type="term" value="C:endoplasmic reticulum-endosome membrane contact site"/>
    <property type="evidence" value="ECO:0007669"/>
    <property type="project" value="TreeGrafter"/>
</dbReference>
<feature type="domain" description="MSP" evidence="4">
    <location>
        <begin position="301"/>
        <end position="421"/>
    </location>
</feature>
<dbReference type="PANTHER" id="PTHR46384">
    <property type="entry name" value="MOTILE SPERM DOMAIN-CONTAINING PROTEIN 2"/>
    <property type="match status" value="1"/>
</dbReference>
<reference evidence="6" key="1">
    <citation type="submission" date="2017-11" db="EMBL/GenBank/DDBJ databases">
        <title>The sensing device of the deep-sea amphipod.</title>
        <authorList>
            <person name="Kobayashi H."/>
            <person name="Nagahama T."/>
            <person name="Arai W."/>
            <person name="Sasagawa Y."/>
            <person name="Umeda M."/>
            <person name="Hayashi T."/>
            <person name="Nikaido I."/>
            <person name="Watanabe H."/>
            <person name="Oguri K."/>
            <person name="Kitazato H."/>
            <person name="Fujioka K."/>
            <person name="Kido Y."/>
            <person name="Takami H."/>
        </authorList>
    </citation>
    <scope>NUCLEOTIDE SEQUENCE</scope>
    <source>
        <tissue evidence="6">Whole body</tissue>
    </source>
</reference>
<proteinExistence type="evidence at transcript level"/>
<dbReference type="Pfam" id="PF00635">
    <property type="entry name" value="Motile_Sperm"/>
    <property type="match status" value="1"/>
</dbReference>
<dbReference type="PROSITE" id="PS50191">
    <property type="entry name" value="CRAL_TRIO"/>
    <property type="match status" value="1"/>
</dbReference>
<dbReference type="Gene3D" id="3.40.525.10">
    <property type="entry name" value="CRAL-TRIO lipid binding domain"/>
    <property type="match status" value="1"/>
</dbReference>
<dbReference type="Pfam" id="PF00650">
    <property type="entry name" value="CRAL_TRIO"/>
    <property type="match status" value="1"/>
</dbReference>
<dbReference type="PANTHER" id="PTHR46384:SF1">
    <property type="entry name" value="MOTILE SPERM DOMAIN-CONTAINING PROTEIN 2"/>
    <property type="match status" value="1"/>
</dbReference>
<dbReference type="SUPFAM" id="SSF49354">
    <property type="entry name" value="PapD-like"/>
    <property type="match status" value="1"/>
</dbReference>
<dbReference type="InterPro" id="IPR000535">
    <property type="entry name" value="MSP_dom"/>
</dbReference>
<reference evidence="5" key="2">
    <citation type="journal article" date="2018" name="Biosci. Biotechnol. Biochem.">
        <title>Polysaccharide hydrolase of the hadal zone amphipods Hirondellea gigas.</title>
        <authorList>
            <person name="Kobayashi H."/>
            <person name="Nagahama T."/>
            <person name="Arai W."/>
            <person name="Sasagawa Y."/>
            <person name="Umeda M."/>
            <person name="Hayashi T."/>
            <person name="Nikaido I."/>
            <person name="Watanabe H."/>
            <person name="Oguri K."/>
            <person name="Kitazato H."/>
            <person name="Fujioka K."/>
            <person name="Kido Y."/>
            <person name="Takami H."/>
        </authorList>
    </citation>
    <scope>NUCLEOTIDE SEQUENCE</scope>
    <source>
        <tissue evidence="5">Whole body</tissue>
    </source>
</reference>
<dbReference type="Gene3D" id="2.60.40.10">
    <property type="entry name" value="Immunoglobulins"/>
    <property type="match status" value="1"/>
</dbReference>
<dbReference type="PROSITE" id="PS50202">
    <property type="entry name" value="MSP"/>
    <property type="match status" value="1"/>
</dbReference>
<keyword evidence="2" id="KW-1133">Transmembrane helix</keyword>
<dbReference type="SUPFAM" id="SSF52087">
    <property type="entry name" value="CRAL/TRIO domain"/>
    <property type="match status" value="1"/>
</dbReference>
<dbReference type="AlphaFoldDB" id="A0A2P2I585"/>
<evidence type="ECO:0000313" key="6">
    <source>
        <dbReference type="EMBL" id="LAC23251.1"/>
    </source>
</evidence>
<feature type="region of interest" description="Disordered" evidence="1">
    <location>
        <begin position="1"/>
        <end position="24"/>
    </location>
</feature>
<feature type="compositionally biased region" description="Basic and acidic residues" evidence="1">
    <location>
        <begin position="14"/>
        <end position="24"/>
    </location>
</feature>
<protein>
    <submittedName>
        <fullName evidence="5">Motile sperm domain-containing protein 2-like</fullName>
    </submittedName>
</protein>
<evidence type="ECO:0000259" key="3">
    <source>
        <dbReference type="PROSITE" id="PS50191"/>
    </source>
</evidence>
<evidence type="ECO:0000256" key="2">
    <source>
        <dbReference type="SAM" id="Phobius"/>
    </source>
</evidence>
<dbReference type="EMBL" id="IACT01004039">
    <property type="protein sequence ID" value="LAC23251.1"/>
    <property type="molecule type" value="mRNA"/>
</dbReference>
<dbReference type="InterPro" id="IPR008962">
    <property type="entry name" value="PapD-like_sf"/>
</dbReference>
<organism evidence="5">
    <name type="scientific">Hirondellea gigas</name>
    <dbReference type="NCBI Taxonomy" id="1518452"/>
    <lineage>
        <taxon>Eukaryota</taxon>
        <taxon>Metazoa</taxon>
        <taxon>Ecdysozoa</taxon>
        <taxon>Arthropoda</taxon>
        <taxon>Crustacea</taxon>
        <taxon>Multicrustacea</taxon>
        <taxon>Malacostraca</taxon>
        <taxon>Eumalacostraca</taxon>
        <taxon>Peracarida</taxon>
        <taxon>Amphipoda</taxon>
        <taxon>Amphilochidea</taxon>
        <taxon>Lysianassida</taxon>
        <taxon>Lysianassidira</taxon>
        <taxon>Lysianassoidea</taxon>
        <taxon>Lysianassidae</taxon>
        <taxon>Hirondellea</taxon>
    </lineage>
</organism>
<dbReference type="InterPro" id="IPR001251">
    <property type="entry name" value="CRAL-TRIO_dom"/>
</dbReference>
<keyword evidence="2" id="KW-0812">Transmembrane</keyword>
<name>A0A2P2I585_9CRUS</name>
<feature type="domain" description="CRAL-TRIO" evidence="3">
    <location>
        <begin position="90"/>
        <end position="246"/>
    </location>
</feature>